<dbReference type="EMBL" id="QNUG01000004">
    <property type="protein sequence ID" value="REC72491.1"/>
    <property type="molecule type" value="Genomic_DNA"/>
</dbReference>
<dbReference type="CDD" id="cd16377">
    <property type="entry name" value="23S_rRNA_IVP_like"/>
    <property type="match status" value="1"/>
</dbReference>
<evidence type="ECO:0000313" key="1">
    <source>
        <dbReference type="EMBL" id="REC72491.1"/>
    </source>
</evidence>
<dbReference type="OrthoDB" id="9811959at2"/>
<dbReference type="Proteomes" id="UP000256326">
    <property type="component" value="Unassembled WGS sequence"/>
</dbReference>
<dbReference type="InterPro" id="IPR012657">
    <property type="entry name" value="23S_rRNA-intervening_sequence"/>
</dbReference>
<dbReference type="AlphaFoldDB" id="A0A3D9D3L7"/>
<dbReference type="InterPro" id="IPR036583">
    <property type="entry name" value="23S_rRNA_IVS_sf"/>
</dbReference>
<comment type="caution">
    <text evidence="1">The sequence shown here is derived from an EMBL/GenBank/DDBJ whole genome shotgun (WGS) entry which is preliminary data.</text>
</comment>
<dbReference type="SUPFAM" id="SSF158446">
    <property type="entry name" value="IVS-encoded protein-like"/>
    <property type="match status" value="1"/>
</dbReference>
<gene>
    <name evidence="1" type="ORF">DRF58_02490</name>
</gene>
<evidence type="ECO:0000313" key="2">
    <source>
        <dbReference type="Proteomes" id="UP000256326"/>
    </source>
</evidence>
<protein>
    <submittedName>
        <fullName evidence="1">Four helix bundle protein</fullName>
    </submittedName>
</protein>
<dbReference type="Gene3D" id="1.20.1440.60">
    <property type="entry name" value="23S rRNA-intervening sequence"/>
    <property type="match status" value="1"/>
</dbReference>
<dbReference type="NCBIfam" id="TIGR02436">
    <property type="entry name" value="four helix bundle protein"/>
    <property type="match status" value="1"/>
</dbReference>
<sequence length="119" mass="13956">MYQFYFEKLEVWQNSRRLVKDIYIVTTAFPENEKFGITNQLRRASTSISANIAEGFSRQSNKEKSRFLNIAFGSTIEVINFLILSNDLGFLNDENYRQLREKSEFITNQINSLNKSINK</sequence>
<accession>A0A3D9D3L7</accession>
<dbReference type="PANTHER" id="PTHR38471:SF2">
    <property type="entry name" value="FOUR HELIX BUNDLE PROTEIN"/>
    <property type="match status" value="1"/>
</dbReference>
<reference evidence="1 2" key="1">
    <citation type="journal article" date="2006" name="Int. J. Syst. Evol. Microbiol.">
        <title>Chryseobacterium hispanicum sp. nov., isolated from the drinking water distribution system of Sevilla, Spain.</title>
        <authorList>
            <person name="Gallego V."/>
            <person name="Garcia M.T."/>
            <person name="Ventosa A."/>
        </authorList>
    </citation>
    <scope>NUCLEOTIDE SEQUENCE [LARGE SCALE GENOMIC DNA]</scope>
    <source>
        <strain evidence="1 2">KCTC 22104</strain>
    </source>
</reference>
<proteinExistence type="predicted"/>
<organism evidence="1 2">
    <name type="scientific">Epilithonimonas hispanica</name>
    <dbReference type="NCBI Taxonomy" id="358687"/>
    <lineage>
        <taxon>Bacteria</taxon>
        <taxon>Pseudomonadati</taxon>
        <taxon>Bacteroidota</taxon>
        <taxon>Flavobacteriia</taxon>
        <taxon>Flavobacteriales</taxon>
        <taxon>Weeksellaceae</taxon>
        <taxon>Chryseobacterium group</taxon>
        <taxon>Epilithonimonas</taxon>
    </lineage>
</organism>
<name>A0A3D9D3L7_9FLAO</name>
<dbReference type="PANTHER" id="PTHR38471">
    <property type="entry name" value="FOUR HELIX BUNDLE PROTEIN"/>
    <property type="match status" value="1"/>
</dbReference>
<dbReference type="Pfam" id="PF05635">
    <property type="entry name" value="23S_rRNA_IVP"/>
    <property type="match status" value="1"/>
</dbReference>
<dbReference type="RefSeq" id="WP_116032440.1">
    <property type="nucleotide sequence ID" value="NZ_JBHLVV010000051.1"/>
</dbReference>
<keyword evidence="2" id="KW-1185">Reference proteome</keyword>